<feature type="non-terminal residue" evidence="1">
    <location>
        <position position="1"/>
    </location>
</feature>
<name>A0A0B6ZYR7_9EUPU</name>
<organism evidence="1">
    <name type="scientific">Arion vulgaris</name>
    <dbReference type="NCBI Taxonomy" id="1028688"/>
    <lineage>
        <taxon>Eukaryota</taxon>
        <taxon>Metazoa</taxon>
        <taxon>Spiralia</taxon>
        <taxon>Lophotrochozoa</taxon>
        <taxon>Mollusca</taxon>
        <taxon>Gastropoda</taxon>
        <taxon>Heterobranchia</taxon>
        <taxon>Euthyneura</taxon>
        <taxon>Panpulmonata</taxon>
        <taxon>Eupulmonata</taxon>
        <taxon>Stylommatophora</taxon>
        <taxon>Helicina</taxon>
        <taxon>Arionoidea</taxon>
        <taxon>Arionidae</taxon>
        <taxon>Arion</taxon>
    </lineage>
</organism>
<proteinExistence type="predicted"/>
<protein>
    <submittedName>
        <fullName evidence="1">Uncharacterized protein</fullName>
    </submittedName>
</protein>
<accession>A0A0B6ZYR7</accession>
<reference evidence="1" key="1">
    <citation type="submission" date="2014-12" db="EMBL/GenBank/DDBJ databases">
        <title>Insight into the proteome of Arion vulgaris.</title>
        <authorList>
            <person name="Aradska J."/>
            <person name="Bulat T."/>
            <person name="Smidak R."/>
            <person name="Sarate P."/>
            <person name="Gangsoo J."/>
            <person name="Sialana F."/>
            <person name="Bilban M."/>
            <person name="Lubec G."/>
        </authorList>
    </citation>
    <scope>NUCLEOTIDE SEQUENCE</scope>
    <source>
        <tissue evidence="1">Skin</tissue>
    </source>
</reference>
<sequence length="51" mass="5925">YITSDGSHFKDFNFCMSVIETFDVEICCVYSWNVVCFDAGALTERRKSQNF</sequence>
<dbReference type="AlphaFoldDB" id="A0A0B6ZYR7"/>
<dbReference type="EMBL" id="HACG01026071">
    <property type="protein sequence ID" value="CEK72936.1"/>
    <property type="molecule type" value="Transcribed_RNA"/>
</dbReference>
<gene>
    <name evidence="1" type="primary">ORF84583</name>
</gene>
<evidence type="ECO:0000313" key="1">
    <source>
        <dbReference type="EMBL" id="CEK72936.1"/>
    </source>
</evidence>